<feature type="binding site" evidence="6">
    <location>
        <position position="256"/>
    </location>
    <ligand>
        <name>substrate</name>
    </ligand>
</feature>
<evidence type="ECO:0000256" key="5">
    <source>
        <dbReference type="PIRSR" id="PIRSR018168-1"/>
    </source>
</evidence>
<evidence type="ECO:0000259" key="9">
    <source>
        <dbReference type="PROSITE" id="PS51764"/>
    </source>
</evidence>
<dbReference type="GO" id="GO:0006080">
    <property type="term" value="P:substituted mannan metabolic process"/>
    <property type="evidence" value="ECO:0007669"/>
    <property type="project" value="UniProtKB-UniRule"/>
</dbReference>
<feature type="active site" description="Nucleophile" evidence="5 8">
    <location>
        <position position="293"/>
    </location>
</feature>
<dbReference type="InterPro" id="IPR017853">
    <property type="entry name" value="GH"/>
</dbReference>
<dbReference type="EC" id="3.2.1.78" evidence="4"/>
<dbReference type="InterPro" id="IPR000805">
    <property type="entry name" value="Glyco_hydro_26"/>
</dbReference>
<name>A0A3N0C0T4_9SPHI</name>
<evidence type="ECO:0000256" key="2">
    <source>
        <dbReference type="ARBA" id="ARBA00022801"/>
    </source>
</evidence>
<evidence type="ECO:0000256" key="7">
    <source>
        <dbReference type="PIRSR" id="PIRSR018168-3"/>
    </source>
</evidence>
<dbReference type="Proteomes" id="UP000274046">
    <property type="component" value="Unassembled WGS sequence"/>
</dbReference>
<dbReference type="InterPro" id="IPR016714">
    <property type="entry name" value="MANB/E"/>
</dbReference>
<dbReference type="Gene3D" id="3.20.20.80">
    <property type="entry name" value="Glycosidases"/>
    <property type="match status" value="1"/>
</dbReference>
<proteinExistence type="inferred from homology"/>
<evidence type="ECO:0000256" key="8">
    <source>
        <dbReference type="PROSITE-ProRule" id="PRU01100"/>
    </source>
</evidence>
<evidence type="ECO:0000313" key="11">
    <source>
        <dbReference type="Proteomes" id="UP000274046"/>
    </source>
</evidence>
<dbReference type="InterPro" id="IPR022790">
    <property type="entry name" value="GH26_dom"/>
</dbReference>
<dbReference type="GO" id="GO:0005576">
    <property type="term" value="C:extracellular region"/>
    <property type="evidence" value="ECO:0007669"/>
    <property type="project" value="UniProtKB-SubCell"/>
</dbReference>
<keyword evidence="2 4" id="KW-0378">Hydrolase</keyword>
<comment type="subcellular location">
    <subcellularLocation>
        <location evidence="4">Secreted</location>
    </subcellularLocation>
</comment>
<dbReference type="OrthoDB" id="9803686at2"/>
<feature type="active site" description="Proton donor" evidence="5 8">
    <location>
        <position position="185"/>
    </location>
</feature>
<reference evidence="10 11" key="1">
    <citation type="submission" date="2018-10" db="EMBL/GenBank/DDBJ databases">
        <title>Genome sequencing of Pedobacter jejuensis TNB23.</title>
        <authorList>
            <person name="Cho Y.-J."/>
            <person name="Cho A."/>
            <person name="Kim O.-S."/>
        </authorList>
    </citation>
    <scope>NUCLEOTIDE SEQUENCE [LARGE SCALE GENOMIC DNA]</scope>
    <source>
        <strain evidence="10 11">TNB23</strain>
    </source>
</reference>
<sequence>MIKKVFPFCILLCLPFVSVFGQLIDTKATLQTKNLYKNLNKLSGKEVLFGHQDALAYGVGWKYQNGRSDIKDLTGEYPAVFGWDVSGLENSKKQNIDGVPFAKMQQYIKKAYDLGTINTLSWHMDNPANGKTSWDTSSVAVKSILPNGSKHLLYKSWLDKFAVFVKTLKGTDGKSIPILFRPFHENGGGWFWWGTKSCAPKEYIALWRFTVNYLRDKKQLHNLIYVFNPCDFKSEKEYLERYPGNEFVDVLSFDSYQYGGIEKGESFKLDLIEKLTIQNKIAKEHKKLSAIAETGLVEIPDPNWWTNVFAKVIEANKPSYVLFWRNAGYREKEKDNHYYAPYPGQTSAADFLKLIECKKILLQKGLKKYAIYN</sequence>
<evidence type="ECO:0000256" key="4">
    <source>
        <dbReference type="PIRNR" id="PIRNR018168"/>
    </source>
</evidence>
<feature type="binding site" evidence="6">
    <location>
        <position position="190"/>
    </location>
    <ligand>
        <name>substrate</name>
    </ligand>
</feature>
<evidence type="ECO:0000256" key="3">
    <source>
        <dbReference type="ARBA" id="ARBA00023295"/>
    </source>
</evidence>
<dbReference type="AlphaFoldDB" id="A0A3N0C0T4"/>
<accession>A0A3N0C0T4</accession>
<dbReference type="PANTHER" id="PTHR40079:SF4">
    <property type="entry name" value="GH26 DOMAIN-CONTAINING PROTEIN-RELATED"/>
    <property type="match status" value="1"/>
</dbReference>
<dbReference type="PANTHER" id="PTHR40079">
    <property type="entry name" value="MANNAN ENDO-1,4-BETA-MANNOSIDASE E-RELATED"/>
    <property type="match status" value="1"/>
</dbReference>
<dbReference type="EMBL" id="RBEE01000004">
    <property type="protein sequence ID" value="RNL55802.1"/>
    <property type="molecule type" value="Genomic_DNA"/>
</dbReference>
<evidence type="ECO:0000256" key="6">
    <source>
        <dbReference type="PIRSR" id="PIRSR018168-2"/>
    </source>
</evidence>
<organism evidence="10 11">
    <name type="scientific">Pedobacter jejuensis</name>
    <dbReference type="NCBI Taxonomy" id="1268550"/>
    <lineage>
        <taxon>Bacteria</taxon>
        <taxon>Pseudomonadati</taxon>
        <taxon>Bacteroidota</taxon>
        <taxon>Sphingobacteriia</taxon>
        <taxon>Sphingobacteriales</taxon>
        <taxon>Sphingobacteriaceae</taxon>
        <taxon>Pedobacter</taxon>
    </lineage>
</organism>
<dbReference type="PRINTS" id="PR00739">
    <property type="entry name" value="GLHYDRLASE26"/>
</dbReference>
<gene>
    <name evidence="10" type="ORF">D7004_03330</name>
</gene>
<comment type="catalytic activity">
    <reaction evidence="4">
        <text>Random hydrolysis of (1-&gt;4)-beta-D-mannosidic linkages in mannans, galactomannans and glucomannans.</text>
        <dbReference type="EC" id="3.2.1.78"/>
    </reaction>
</comment>
<dbReference type="Pfam" id="PF02156">
    <property type="entry name" value="Glyco_hydro_26"/>
    <property type="match status" value="1"/>
</dbReference>
<comment type="caution">
    <text evidence="10">The sequence shown here is derived from an EMBL/GenBank/DDBJ whole genome shotgun (WGS) entry which is preliminary data.</text>
</comment>
<keyword evidence="11" id="KW-1185">Reference proteome</keyword>
<evidence type="ECO:0000313" key="10">
    <source>
        <dbReference type="EMBL" id="RNL55802.1"/>
    </source>
</evidence>
<feature type="binding site" evidence="6">
    <location>
        <position position="123"/>
    </location>
    <ligand>
        <name>substrate</name>
    </ligand>
</feature>
<dbReference type="PIRSF" id="PIRSF018168">
    <property type="entry name" value="Mannan-1_4-beta-mannosidase"/>
    <property type="match status" value="1"/>
</dbReference>
<feature type="chain" id="PRO_5017856622" description="Mannan endo-1,4-beta-mannosidase" evidence="4">
    <location>
        <begin position="22"/>
        <end position="373"/>
    </location>
</feature>
<keyword evidence="4" id="KW-0732">Signal</keyword>
<dbReference type="RefSeq" id="WP_123204455.1">
    <property type="nucleotide sequence ID" value="NZ_RBEE01000004.1"/>
</dbReference>
<comment type="similarity">
    <text evidence="1 4 8">Belongs to the glycosyl hydrolase 26 family.</text>
</comment>
<dbReference type="GO" id="GO:0016985">
    <property type="term" value="F:mannan endo-1,4-beta-mannosidase activity"/>
    <property type="evidence" value="ECO:0007669"/>
    <property type="project" value="UniProtKB-UniRule"/>
</dbReference>
<keyword evidence="4" id="KW-0964">Secreted</keyword>
<feature type="signal peptide" evidence="4">
    <location>
        <begin position="1"/>
        <end position="21"/>
    </location>
</feature>
<feature type="domain" description="GH26" evidence="9">
    <location>
        <begin position="30"/>
        <end position="364"/>
    </location>
</feature>
<evidence type="ECO:0000256" key="1">
    <source>
        <dbReference type="ARBA" id="ARBA00007754"/>
    </source>
</evidence>
<protein>
    <recommendedName>
        <fullName evidence="4">Mannan endo-1,4-beta-mannosidase</fullName>
        <ecNumber evidence="4">3.2.1.78</ecNumber>
    </recommendedName>
</protein>
<keyword evidence="3 4" id="KW-0326">Glycosidase</keyword>
<dbReference type="SUPFAM" id="SSF51445">
    <property type="entry name" value="(Trans)glycosidases"/>
    <property type="match status" value="1"/>
</dbReference>
<feature type="site" description="Plays an important role in maintaining the position of the catalytic nucleophile" evidence="7">
    <location>
        <position position="184"/>
    </location>
</feature>
<keyword evidence="4" id="KW-0119">Carbohydrate metabolism</keyword>
<dbReference type="PROSITE" id="PS51764">
    <property type="entry name" value="GH26"/>
    <property type="match status" value="1"/>
</dbReference>